<keyword evidence="2 4" id="KW-0396">Initiation factor</keyword>
<dbReference type="Pfam" id="PF10255">
    <property type="entry name" value="Paf67"/>
    <property type="match status" value="1"/>
</dbReference>
<proteinExistence type="inferred from homology"/>
<dbReference type="PANTHER" id="PTHR13242">
    <property type="entry name" value="EUKARYOTIC TRANSLATION INITIATION FACTOR 3"/>
    <property type="match status" value="1"/>
</dbReference>
<keyword evidence="1 4" id="KW-0963">Cytoplasm</keyword>
<sequence>MEYERQYAQKSSVPETVQNFIRSLQKAIDCGNVNDIQVLYETNYPKLTERFYSNSPWPHPEEIAQFINLPDCGVDSNFITLYKELYYRHMYAKVSNALNIDHRFDSYYNYCDLFNMVVRSTTPLTLELPNQWLWEIIDEFIYQFQSFSHFRSSMEKLSEDDLMKFHNSPKVWNVHSVLNVLHTLVDKSNINQQLEVYTNGGDPDTVAGEFGRYPLYKMLGYFSLVGLLRLHSLLGDYYQAIKVLENIELNKKSLYSRVPACQISSYYYVGFAYMMMRRYADAIRTFSSVLLYIQRTRCLFFYKTYQTAQVDKQTEQMYHLLAICLSLYPQRIDESVLLQLRDKMGDKMLRMQQRNMDEFVSCFTFACPKFLSPVYPCSGQDGEHPDPKMATARLESVLLQGPFNQQLKVFKDEVAQQLALPTIRSYLKLYTTMPIAKLETFSFPLLLPPVEPLNLPPLEPPPPKEMEETEAQTKARLDQTETWNKNKAERKLQEQLYMDQCEEWERAAEKFPATLLANLLCFKSYLKICSFNPQATPPLRPR</sequence>
<dbReference type="PANTHER" id="PTHR13242:SF0">
    <property type="entry name" value="EUKARYOTIC TRANSLATION INITIATION FACTOR 3 SUBUNIT L"/>
    <property type="match status" value="1"/>
</dbReference>
<evidence type="ECO:0000313" key="6">
    <source>
        <dbReference type="Proteomes" id="UP001235939"/>
    </source>
</evidence>
<comment type="subcellular location">
    <subcellularLocation>
        <location evidence="4">Cytoplasm</location>
    </subcellularLocation>
</comment>
<comment type="subunit">
    <text evidence="4">Component of the eukaryotic translation initiation factor 3 (eIF-3) complex.</text>
</comment>
<dbReference type="EMBL" id="CP092881">
    <property type="protein sequence ID" value="UYV80963.1"/>
    <property type="molecule type" value="Genomic_DNA"/>
</dbReference>
<keyword evidence="6" id="KW-1185">Reference proteome</keyword>
<evidence type="ECO:0000256" key="2">
    <source>
        <dbReference type="ARBA" id="ARBA00022540"/>
    </source>
</evidence>
<organism evidence="5 6">
    <name type="scientific">Cordylochernes scorpioides</name>
    <dbReference type="NCBI Taxonomy" id="51811"/>
    <lineage>
        <taxon>Eukaryota</taxon>
        <taxon>Metazoa</taxon>
        <taxon>Ecdysozoa</taxon>
        <taxon>Arthropoda</taxon>
        <taxon>Chelicerata</taxon>
        <taxon>Arachnida</taxon>
        <taxon>Pseudoscorpiones</taxon>
        <taxon>Cheliferoidea</taxon>
        <taxon>Chernetidae</taxon>
        <taxon>Cordylochernes</taxon>
    </lineage>
</organism>
<accession>A0ABY6LIQ5</accession>
<gene>
    <name evidence="5" type="ORF">LAZ67_19002291</name>
</gene>
<protein>
    <recommendedName>
        <fullName evidence="4">Eukaryotic translation initiation factor 3 subunit L</fullName>
        <shortName evidence="4">eIF3l</shortName>
    </recommendedName>
</protein>
<name>A0ABY6LIQ5_9ARAC</name>
<dbReference type="InterPro" id="IPR019382">
    <property type="entry name" value="eIF3l"/>
</dbReference>
<dbReference type="HAMAP" id="MF_03011">
    <property type="entry name" value="eIF3l"/>
    <property type="match status" value="1"/>
</dbReference>
<evidence type="ECO:0000256" key="3">
    <source>
        <dbReference type="ARBA" id="ARBA00022917"/>
    </source>
</evidence>
<keyword evidence="3 4" id="KW-0648">Protein biosynthesis</keyword>
<comment type="function">
    <text evidence="4">Component of the eukaryotic translation initiation factor 3 (eIF-3) complex, which is involved in protein synthesis of a specialized repertoire of mRNAs and, together with other initiation factors, stimulates binding of mRNA and methionyl-tRNAi to the 40S ribosome. The eIF-3 complex specifically targets and initiates translation of a subset of mRNAs involved in cell proliferation.</text>
</comment>
<dbReference type="InterPro" id="IPR011990">
    <property type="entry name" value="TPR-like_helical_dom_sf"/>
</dbReference>
<evidence type="ECO:0000313" key="5">
    <source>
        <dbReference type="EMBL" id="UYV80963.1"/>
    </source>
</evidence>
<dbReference type="Proteomes" id="UP001235939">
    <property type="component" value="Chromosome 19"/>
</dbReference>
<reference evidence="5 6" key="1">
    <citation type="submission" date="2022-01" db="EMBL/GenBank/DDBJ databases">
        <title>A chromosomal length assembly of Cordylochernes scorpioides.</title>
        <authorList>
            <person name="Zeh D."/>
            <person name="Zeh J."/>
        </authorList>
    </citation>
    <scope>NUCLEOTIDE SEQUENCE [LARGE SCALE GENOMIC DNA]</scope>
    <source>
        <strain evidence="5">IN4F17</strain>
        <tissue evidence="5">Whole Body</tissue>
    </source>
</reference>
<comment type="similarity">
    <text evidence="4">Belongs to the eIF-3 subunit L family.</text>
</comment>
<evidence type="ECO:0000256" key="4">
    <source>
        <dbReference type="HAMAP-Rule" id="MF_03011"/>
    </source>
</evidence>
<evidence type="ECO:0000256" key="1">
    <source>
        <dbReference type="ARBA" id="ARBA00022490"/>
    </source>
</evidence>
<dbReference type="SUPFAM" id="SSF48452">
    <property type="entry name" value="TPR-like"/>
    <property type="match status" value="1"/>
</dbReference>